<proteinExistence type="predicted"/>
<reference evidence="3" key="1">
    <citation type="submission" date="2021-10" db="EMBL/GenBank/DDBJ databases">
        <title>Streptomonospora sp. nov., isolated from mangrove soil.</title>
        <authorList>
            <person name="Chen X."/>
            <person name="Ge X."/>
            <person name="Liu W."/>
        </authorList>
    </citation>
    <scope>NUCLEOTIDE SEQUENCE</scope>
    <source>
        <strain evidence="3">S1-112</strain>
    </source>
</reference>
<evidence type="ECO:0000313" key="4">
    <source>
        <dbReference type="Proteomes" id="UP001140076"/>
    </source>
</evidence>
<feature type="chain" id="PRO_5040781864" description="DUF305 domain-containing protein" evidence="2">
    <location>
        <begin position="25"/>
        <end position="161"/>
    </location>
</feature>
<evidence type="ECO:0000256" key="2">
    <source>
        <dbReference type="SAM" id="SignalP"/>
    </source>
</evidence>
<feature type="region of interest" description="Disordered" evidence="1">
    <location>
        <begin position="82"/>
        <end position="108"/>
    </location>
</feature>
<evidence type="ECO:0008006" key="5">
    <source>
        <dbReference type="Google" id="ProtNLM"/>
    </source>
</evidence>
<comment type="caution">
    <text evidence="3">The sequence shown here is derived from an EMBL/GenBank/DDBJ whole genome shotgun (WGS) entry which is preliminary data.</text>
</comment>
<name>A0A9X3SH80_9ACTN</name>
<dbReference type="EMBL" id="JAJAQC010000042">
    <property type="protein sequence ID" value="MDA0566805.1"/>
    <property type="molecule type" value="Genomic_DNA"/>
</dbReference>
<dbReference type="PROSITE" id="PS51257">
    <property type="entry name" value="PROKAR_LIPOPROTEIN"/>
    <property type="match status" value="1"/>
</dbReference>
<keyword evidence="4" id="KW-1185">Reference proteome</keyword>
<organism evidence="3 4">
    <name type="scientific">Streptomonospora mangrovi</name>
    <dbReference type="NCBI Taxonomy" id="2883123"/>
    <lineage>
        <taxon>Bacteria</taxon>
        <taxon>Bacillati</taxon>
        <taxon>Actinomycetota</taxon>
        <taxon>Actinomycetes</taxon>
        <taxon>Streptosporangiales</taxon>
        <taxon>Nocardiopsidaceae</taxon>
        <taxon>Streptomonospora</taxon>
    </lineage>
</organism>
<protein>
    <recommendedName>
        <fullName evidence="5">DUF305 domain-containing protein</fullName>
    </recommendedName>
</protein>
<accession>A0A9X3SH80</accession>
<dbReference type="RefSeq" id="WP_270074058.1">
    <property type="nucleotide sequence ID" value="NZ_JAJAQC010000042.1"/>
</dbReference>
<evidence type="ECO:0000313" key="3">
    <source>
        <dbReference type="EMBL" id="MDA0566805.1"/>
    </source>
</evidence>
<feature type="signal peptide" evidence="2">
    <location>
        <begin position="1"/>
        <end position="24"/>
    </location>
</feature>
<dbReference type="Proteomes" id="UP001140076">
    <property type="component" value="Unassembled WGS sequence"/>
</dbReference>
<evidence type="ECO:0000256" key="1">
    <source>
        <dbReference type="SAM" id="MobiDB-lite"/>
    </source>
</evidence>
<sequence length="161" mass="16030">MFAKSAAGPSARLAVGLAAGLAVAAAAAGCVPGPALTAEGYHRHVEQSATALLSAVRTGTLAARLAEEGRAFGPALDTAVSGAEDDARSVADTFASRQPPTPGEDAVRDRLTGLADNAGDGLGDLRIALRRGDDATARQAAGDLADTAQSLEAVLAAEARR</sequence>
<keyword evidence="2" id="KW-0732">Signal</keyword>
<gene>
    <name evidence="3" type="ORF">LG943_21175</name>
</gene>
<dbReference type="AlphaFoldDB" id="A0A9X3SH80"/>